<feature type="signal peptide" evidence="6">
    <location>
        <begin position="1"/>
        <end position="22"/>
    </location>
</feature>
<dbReference type="SUPFAM" id="SSF53300">
    <property type="entry name" value="vWA-like"/>
    <property type="match status" value="1"/>
</dbReference>
<dbReference type="EMBL" id="CP061800">
    <property type="protein sequence ID" value="QTA84543.1"/>
    <property type="molecule type" value="Genomic_DNA"/>
</dbReference>
<dbReference type="Pfam" id="PF00691">
    <property type="entry name" value="OmpA"/>
    <property type="match status" value="1"/>
</dbReference>
<dbReference type="InterPro" id="IPR006665">
    <property type="entry name" value="OmpA-like"/>
</dbReference>
<dbReference type="InterPro" id="IPR002035">
    <property type="entry name" value="VWF_A"/>
</dbReference>
<feature type="chain" id="PRO_5038069828" evidence="6">
    <location>
        <begin position="23"/>
        <end position="420"/>
    </location>
</feature>
<gene>
    <name evidence="9" type="ORF">dnm_005400</name>
</gene>
<proteinExistence type="predicted"/>
<evidence type="ECO:0000256" key="5">
    <source>
        <dbReference type="SAM" id="MobiDB-lite"/>
    </source>
</evidence>
<keyword evidence="10" id="KW-1185">Reference proteome</keyword>
<keyword evidence="2 4" id="KW-0472">Membrane</keyword>
<reference evidence="9" key="1">
    <citation type="journal article" date="2021" name="Microb. Physiol.">
        <title>Proteogenomic Insights into the Physiology of Marine, Sulfate-Reducing, Filamentous Desulfonema limicola and Desulfonema magnum.</title>
        <authorList>
            <person name="Schnaars V."/>
            <person name="Wohlbrand L."/>
            <person name="Scheve S."/>
            <person name="Hinrichs C."/>
            <person name="Reinhardt R."/>
            <person name="Rabus R."/>
        </authorList>
    </citation>
    <scope>NUCLEOTIDE SEQUENCE</scope>
    <source>
        <strain evidence="9">4be13</strain>
    </source>
</reference>
<evidence type="ECO:0000256" key="6">
    <source>
        <dbReference type="SAM" id="SignalP"/>
    </source>
</evidence>
<evidence type="ECO:0000256" key="4">
    <source>
        <dbReference type="PROSITE-ProRule" id="PRU00473"/>
    </source>
</evidence>
<name>A0A975BFW0_9BACT</name>
<dbReference type="InterPro" id="IPR050330">
    <property type="entry name" value="Bact_OuterMem_StrucFunc"/>
</dbReference>
<comment type="subcellular location">
    <subcellularLocation>
        <location evidence="1">Cell outer membrane</location>
    </subcellularLocation>
</comment>
<accession>A0A975BFW0</accession>
<dbReference type="AlphaFoldDB" id="A0A975BFW0"/>
<organism evidence="9 10">
    <name type="scientific">Desulfonema magnum</name>
    <dbReference type="NCBI Taxonomy" id="45655"/>
    <lineage>
        <taxon>Bacteria</taxon>
        <taxon>Pseudomonadati</taxon>
        <taxon>Thermodesulfobacteriota</taxon>
        <taxon>Desulfobacteria</taxon>
        <taxon>Desulfobacterales</taxon>
        <taxon>Desulfococcaceae</taxon>
        <taxon>Desulfonema</taxon>
    </lineage>
</organism>
<keyword evidence="6" id="KW-0732">Signal</keyword>
<dbReference type="PROSITE" id="PS50234">
    <property type="entry name" value="VWFA"/>
    <property type="match status" value="1"/>
</dbReference>
<evidence type="ECO:0000256" key="1">
    <source>
        <dbReference type="ARBA" id="ARBA00004442"/>
    </source>
</evidence>
<dbReference type="PANTHER" id="PTHR30329">
    <property type="entry name" value="STATOR ELEMENT OF FLAGELLAR MOTOR COMPLEX"/>
    <property type="match status" value="1"/>
</dbReference>
<keyword evidence="3" id="KW-0998">Cell outer membrane</keyword>
<dbReference type="PROSITE" id="PS51123">
    <property type="entry name" value="OMPA_2"/>
    <property type="match status" value="1"/>
</dbReference>
<feature type="compositionally biased region" description="Basic and acidic residues" evidence="5">
    <location>
        <begin position="403"/>
        <end position="420"/>
    </location>
</feature>
<dbReference type="Proteomes" id="UP000663722">
    <property type="component" value="Chromosome"/>
</dbReference>
<dbReference type="CDD" id="cd07185">
    <property type="entry name" value="OmpA_C-like"/>
    <property type="match status" value="1"/>
</dbReference>
<feature type="region of interest" description="Disordered" evidence="5">
    <location>
        <begin position="397"/>
        <end position="420"/>
    </location>
</feature>
<evidence type="ECO:0000313" key="10">
    <source>
        <dbReference type="Proteomes" id="UP000663722"/>
    </source>
</evidence>
<dbReference type="InterPro" id="IPR006664">
    <property type="entry name" value="OMP_bac"/>
</dbReference>
<dbReference type="PROSITE" id="PS51257">
    <property type="entry name" value="PROKAR_LIPOPROTEIN"/>
    <property type="match status" value="1"/>
</dbReference>
<sequence>MTKICFKVLFFIMISMILIACAGSEPQRNADTGGLTRYNTGGAGIYKASGADSYGTAPQQVRQISAPRTQSPESFILDPEKLEMGEYMEKFVNTFLVILDASGSKYLPYSGKVKLKIAKDIVRRLNQKTPPRPLTGALRRYGFEAGAFSRKTALLYDMGPYSRPDYARSIETVRWAGGKSPMALAIDAASDDFAPTTGLLSLVIVSDGKIYQGDPIEAAKRIKARYGDRICIYTCLVGDLPFGKDLMERVAKAGECGYAITADDLVPEKAMEDWAYDIFHRGDRMKPKPKPRAPRIVKPRAPSPCELLNQALRLKVQFDLNKWDIKPEFYNGLDRIADLMIKCSSSQVEIHGHTCNIWTEKYNMKLSHLRATEVMKYLVNKGVRPAQLTVAGHGLTVPSASNKTEEGRVSNRRAEFTRIR</sequence>
<evidence type="ECO:0000313" key="9">
    <source>
        <dbReference type="EMBL" id="QTA84543.1"/>
    </source>
</evidence>
<dbReference type="PRINTS" id="PR01021">
    <property type="entry name" value="OMPADOMAIN"/>
</dbReference>
<dbReference type="Gene3D" id="3.30.1330.60">
    <property type="entry name" value="OmpA-like domain"/>
    <property type="match status" value="1"/>
</dbReference>
<dbReference type="Gene3D" id="3.40.50.410">
    <property type="entry name" value="von Willebrand factor, type A domain"/>
    <property type="match status" value="1"/>
</dbReference>
<dbReference type="RefSeq" id="WP_207680982.1">
    <property type="nucleotide sequence ID" value="NZ_CP061800.1"/>
</dbReference>
<evidence type="ECO:0000256" key="3">
    <source>
        <dbReference type="ARBA" id="ARBA00023237"/>
    </source>
</evidence>
<protein>
    <submittedName>
        <fullName evidence="9">OmpA-like and von Willebrand factor A-like domains-containing protein</fullName>
    </submittedName>
</protein>
<feature type="domain" description="OmpA-like" evidence="8">
    <location>
        <begin position="305"/>
        <end position="420"/>
    </location>
</feature>
<dbReference type="PANTHER" id="PTHR30329:SF21">
    <property type="entry name" value="LIPOPROTEIN YIAD-RELATED"/>
    <property type="match status" value="1"/>
</dbReference>
<evidence type="ECO:0000256" key="2">
    <source>
        <dbReference type="ARBA" id="ARBA00023136"/>
    </source>
</evidence>
<evidence type="ECO:0000259" key="7">
    <source>
        <dbReference type="PROSITE" id="PS50234"/>
    </source>
</evidence>
<feature type="domain" description="VWFA" evidence="7">
    <location>
        <begin position="94"/>
        <end position="279"/>
    </location>
</feature>
<evidence type="ECO:0000259" key="8">
    <source>
        <dbReference type="PROSITE" id="PS51123"/>
    </source>
</evidence>
<dbReference type="InterPro" id="IPR036737">
    <property type="entry name" value="OmpA-like_sf"/>
</dbReference>
<dbReference type="KEGG" id="dmm:dnm_005400"/>
<dbReference type="GO" id="GO:0009279">
    <property type="term" value="C:cell outer membrane"/>
    <property type="evidence" value="ECO:0007669"/>
    <property type="project" value="UniProtKB-SubCell"/>
</dbReference>
<dbReference type="SUPFAM" id="SSF103088">
    <property type="entry name" value="OmpA-like"/>
    <property type="match status" value="1"/>
</dbReference>
<dbReference type="InterPro" id="IPR036465">
    <property type="entry name" value="vWFA_dom_sf"/>
</dbReference>